<dbReference type="KEGG" id="lmoi:VV02_03320"/>
<evidence type="ECO:0000313" key="2">
    <source>
        <dbReference type="EMBL" id="AKU15119.1"/>
    </source>
</evidence>
<dbReference type="Pfam" id="PF22552">
    <property type="entry name" value="TY-Chap3"/>
    <property type="match status" value="1"/>
</dbReference>
<reference evidence="2 3" key="1">
    <citation type="submission" date="2015-03" db="EMBL/GenBank/DDBJ databases">
        <title>Luteipulveratus halotolerans sp. nov., a novel actinobacterium (Dermacoccaceae) from Sarawak, Malaysia.</title>
        <authorList>
            <person name="Juboi H."/>
            <person name="Basik A."/>
            <person name="Shamsul S.S."/>
            <person name="Arnold P."/>
            <person name="Schmitt E.K."/>
            <person name="Sanglier J.-J."/>
            <person name="Yeo T."/>
        </authorList>
    </citation>
    <scope>NUCLEOTIDE SEQUENCE [LARGE SCALE GENOMIC DNA]</scope>
    <source>
        <strain evidence="2 3">MN07-A0370</strain>
    </source>
</reference>
<evidence type="ECO:0000259" key="1">
    <source>
        <dbReference type="Pfam" id="PF22552"/>
    </source>
</evidence>
<proteinExistence type="predicted"/>
<evidence type="ECO:0000313" key="3">
    <source>
        <dbReference type="Proteomes" id="UP000066480"/>
    </source>
</evidence>
<dbReference type="InterPro" id="IPR054344">
    <property type="entry name" value="TY-Chap_N"/>
</dbReference>
<feature type="domain" description="TY-Chap N-terminal" evidence="1">
    <location>
        <begin position="11"/>
        <end position="160"/>
    </location>
</feature>
<accession>A0A0K1JEJ1</accession>
<dbReference type="AlphaFoldDB" id="A0A0K1JEJ1"/>
<protein>
    <recommendedName>
        <fullName evidence="1">TY-Chap N-terminal domain-containing protein</fullName>
    </recommendedName>
</protein>
<sequence length="169" mass="18646">MYEPRDLETTSWKAWEAGVAEQLLKHGPDENLVIIPQARAFPAAPEPAKGRLTGRLRNRRRDLLPAPVVQAMREENSLLLDLTGPASMGGEYAWTDDQIEALIDLGWPAPIKEGAAVFMMYLPRSPLPPRPYLPDVVATFAADLIGQTLRDVVWCQSPTDVAVEGGYPD</sequence>
<dbReference type="RefSeq" id="WP_052589798.1">
    <property type="nucleotide sequence ID" value="NZ_CP011112.1"/>
</dbReference>
<gene>
    <name evidence="2" type="ORF">VV02_03320</name>
</gene>
<dbReference type="Proteomes" id="UP000066480">
    <property type="component" value="Chromosome"/>
</dbReference>
<organism evidence="2 3">
    <name type="scientific">Luteipulveratus mongoliensis</name>
    <dbReference type="NCBI Taxonomy" id="571913"/>
    <lineage>
        <taxon>Bacteria</taxon>
        <taxon>Bacillati</taxon>
        <taxon>Actinomycetota</taxon>
        <taxon>Actinomycetes</taxon>
        <taxon>Micrococcales</taxon>
        <taxon>Dermacoccaceae</taxon>
        <taxon>Luteipulveratus</taxon>
    </lineage>
</organism>
<dbReference type="STRING" id="571913.VV02_03320"/>
<dbReference type="EMBL" id="CP011112">
    <property type="protein sequence ID" value="AKU15119.1"/>
    <property type="molecule type" value="Genomic_DNA"/>
</dbReference>
<name>A0A0K1JEJ1_9MICO</name>
<keyword evidence="3" id="KW-1185">Reference proteome</keyword>
<dbReference type="OrthoDB" id="4865789at2"/>